<dbReference type="InterPro" id="IPR003477">
    <property type="entry name" value="PemK-like"/>
</dbReference>
<comment type="function">
    <text evidence="1">Toxic component of a type II toxin-antitoxin (TA) system.</text>
</comment>
<proteinExistence type="inferred from homology"/>
<dbReference type="GO" id="GO:0016787">
    <property type="term" value="F:hydrolase activity"/>
    <property type="evidence" value="ECO:0007669"/>
    <property type="project" value="UniProtKB-KW"/>
</dbReference>
<dbReference type="Pfam" id="PF02452">
    <property type="entry name" value="PemK_toxin"/>
    <property type="match status" value="1"/>
</dbReference>
<evidence type="ECO:0000313" key="2">
    <source>
        <dbReference type="EMBL" id="PAK74812.1"/>
    </source>
</evidence>
<dbReference type="InterPro" id="IPR011067">
    <property type="entry name" value="Plasmid_toxin/cell-grow_inhib"/>
</dbReference>
<protein>
    <recommendedName>
        <fullName evidence="1">mRNA interferase</fullName>
        <ecNumber evidence="1">3.1.-.-</ecNumber>
    </recommendedName>
</protein>
<dbReference type="GO" id="GO:0016075">
    <property type="term" value="P:rRNA catabolic process"/>
    <property type="evidence" value="ECO:0007669"/>
    <property type="project" value="TreeGrafter"/>
</dbReference>
<accession>A0A269XN67</accession>
<dbReference type="SUPFAM" id="SSF50118">
    <property type="entry name" value="Cell growth inhibitor/plasmid maintenance toxic component"/>
    <property type="match status" value="1"/>
</dbReference>
<gene>
    <name evidence="2" type="ORF">B8X00_13980</name>
</gene>
<dbReference type="RefSeq" id="WP_095350624.1">
    <property type="nucleotide sequence ID" value="NZ_NCXK01000077.1"/>
</dbReference>
<dbReference type="EC" id="3.1.-.-" evidence="1"/>
<keyword evidence="1" id="KW-0540">Nuclease</keyword>
<keyword evidence="1" id="KW-0255">Endonuclease</keyword>
<keyword evidence="1" id="KW-0378">Hydrolase</keyword>
<comment type="similarity">
    <text evidence="1">Belongs to the PemK/MazF family.</text>
</comment>
<sequence>MTFDLNTIRRGDVVLANLKGAIGTERSGKNIVCLVVQNDVGNKFSSMTIIVPLSDISQNKNLPIQVPITAIERGNEGKDSVIECGQIRTIDKSRISVVISRLPASVMEKVDRAIKASLSLC</sequence>
<dbReference type="PANTHER" id="PTHR33988:SF2">
    <property type="entry name" value="ENDORIBONUCLEASE MAZF"/>
    <property type="match status" value="1"/>
</dbReference>
<dbReference type="PIRSF" id="PIRSF033490">
    <property type="entry name" value="MazF"/>
    <property type="match status" value="1"/>
</dbReference>
<name>A0A269XN67_9PROT</name>
<organism evidence="2 3">
    <name type="scientific">Acetobacter fabarum</name>
    <dbReference type="NCBI Taxonomy" id="483199"/>
    <lineage>
        <taxon>Bacteria</taxon>
        <taxon>Pseudomonadati</taxon>
        <taxon>Pseudomonadota</taxon>
        <taxon>Alphaproteobacteria</taxon>
        <taxon>Acetobacterales</taxon>
        <taxon>Acetobacteraceae</taxon>
        <taxon>Acetobacter</taxon>
    </lineage>
</organism>
<dbReference type="Proteomes" id="UP000216151">
    <property type="component" value="Unassembled WGS sequence"/>
</dbReference>
<dbReference type="GO" id="GO:0004521">
    <property type="term" value="F:RNA endonuclease activity"/>
    <property type="evidence" value="ECO:0007669"/>
    <property type="project" value="TreeGrafter"/>
</dbReference>
<comment type="caution">
    <text evidence="2">The sequence shown here is derived from an EMBL/GenBank/DDBJ whole genome shotgun (WGS) entry which is preliminary data.</text>
</comment>
<dbReference type="PANTHER" id="PTHR33988">
    <property type="entry name" value="ENDORIBONUCLEASE MAZF-RELATED"/>
    <property type="match status" value="1"/>
</dbReference>
<evidence type="ECO:0000313" key="3">
    <source>
        <dbReference type="Proteomes" id="UP000216151"/>
    </source>
</evidence>
<evidence type="ECO:0000256" key="1">
    <source>
        <dbReference type="PIRNR" id="PIRNR033490"/>
    </source>
</evidence>
<dbReference type="OrthoDB" id="9793906at2"/>
<dbReference type="AlphaFoldDB" id="A0A269XN67"/>
<dbReference type="GO" id="GO:0006402">
    <property type="term" value="P:mRNA catabolic process"/>
    <property type="evidence" value="ECO:0007669"/>
    <property type="project" value="TreeGrafter"/>
</dbReference>
<dbReference type="GO" id="GO:0003677">
    <property type="term" value="F:DNA binding"/>
    <property type="evidence" value="ECO:0007669"/>
    <property type="project" value="InterPro"/>
</dbReference>
<dbReference type="EMBL" id="NCXK01000077">
    <property type="protein sequence ID" value="PAK74812.1"/>
    <property type="molecule type" value="Genomic_DNA"/>
</dbReference>
<dbReference type="Gene3D" id="2.30.30.110">
    <property type="match status" value="1"/>
</dbReference>
<keyword evidence="3" id="KW-1185">Reference proteome</keyword>
<reference evidence="2 3" key="1">
    <citation type="submission" date="2017-04" db="EMBL/GenBank/DDBJ databases">
        <title>Kefir bacterial isolates.</title>
        <authorList>
            <person name="Kim Y."/>
            <person name="Blasche S."/>
            <person name="Patil K.R."/>
        </authorList>
    </citation>
    <scope>NUCLEOTIDE SEQUENCE [LARGE SCALE GENOMIC DNA]</scope>
    <source>
        <strain evidence="2 3">KR</strain>
    </source>
</reference>